<dbReference type="EMBL" id="JAIQCJ010002212">
    <property type="protein sequence ID" value="KAJ8779774.1"/>
    <property type="molecule type" value="Genomic_DNA"/>
</dbReference>
<evidence type="ECO:0000313" key="2">
    <source>
        <dbReference type="Proteomes" id="UP001159641"/>
    </source>
</evidence>
<reference evidence="1 2" key="1">
    <citation type="submission" date="2022-11" db="EMBL/GenBank/DDBJ databases">
        <title>Whole genome sequence of Eschrichtius robustus ER-17-0199.</title>
        <authorList>
            <person name="Bruniche-Olsen A."/>
            <person name="Black A.N."/>
            <person name="Fields C.J."/>
            <person name="Walden K."/>
            <person name="Dewoody J.A."/>
        </authorList>
    </citation>
    <scope>NUCLEOTIDE SEQUENCE [LARGE SCALE GENOMIC DNA]</scope>
    <source>
        <strain evidence="1">ER-17-0199</strain>
        <tissue evidence="1">Blubber</tissue>
    </source>
</reference>
<dbReference type="AlphaFoldDB" id="A0AB34GJL2"/>
<gene>
    <name evidence="1" type="ORF">J1605_012261</name>
</gene>
<protein>
    <submittedName>
        <fullName evidence="1">Uncharacterized protein</fullName>
    </submittedName>
</protein>
<keyword evidence="2" id="KW-1185">Reference proteome</keyword>
<organism evidence="1 2">
    <name type="scientific">Eschrichtius robustus</name>
    <name type="common">California gray whale</name>
    <name type="synonym">Eschrichtius gibbosus</name>
    <dbReference type="NCBI Taxonomy" id="9764"/>
    <lineage>
        <taxon>Eukaryota</taxon>
        <taxon>Metazoa</taxon>
        <taxon>Chordata</taxon>
        <taxon>Craniata</taxon>
        <taxon>Vertebrata</taxon>
        <taxon>Euteleostomi</taxon>
        <taxon>Mammalia</taxon>
        <taxon>Eutheria</taxon>
        <taxon>Laurasiatheria</taxon>
        <taxon>Artiodactyla</taxon>
        <taxon>Whippomorpha</taxon>
        <taxon>Cetacea</taxon>
        <taxon>Mysticeti</taxon>
        <taxon>Eschrichtiidae</taxon>
        <taxon>Eschrichtius</taxon>
    </lineage>
</organism>
<sequence length="163" mass="17728">MLLDEYILLAMETQFNNDKEQELQNLLDKYMKNSGYYGSNVNYPESHRLGSMVNQHVSVISSVRSLPPYGDIHDPLNILDDGSRKQTSSFYADTPPAVACRTPVVASSLQTPIPSSSSQCMYGNSSQYPAQETLDSHGANGREMASSLPPINTVFMGTAAGGT</sequence>
<proteinExistence type="predicted"/>
<dbReference type="Proteomes" id="UP001159641">
    <property type="component" value="Unassembled WGS sequence"/>
</dbReference>
<comment type="caution">
    <text evidence="1">The sequence shown here is derived from an EMBL/GenBank/DDBJ whole genome shotgun (WGS) entry which is preliminary data.</text>
</comment>
<evidence type="ECO:0000313" key="1">
    <source>
        <dbReference type="EMBL" id="KAJ8779774.1"/>
    </source>
</evidence>
<name>A0AB34GJL2_ESCRO</name>
<accession>A0AB34GJL2</accession>